<dbReference type="AlphaFoldDB" id="E9GJX3"/>
<evidence type="ECO:0000313" key="2">
    <source>
        <dbReference type="EMBL" id="EFX80192.1"/>
    </source>
</evidence>
<keyword evidence="3" id="KW-1185">Reference proteome</keyword>
<evidence type="ECO:0000256" key="1">
    <source>
        <dbReference type="SAM" id="MobiDB-lite"/>
    </source>
</evidence>
<accession>E9GJX3</accession>
<evidence type="ECO:0000313" key="3">
    <source>
        <dbReference type="Proteomes" id="UP000000305"/>
    </source>
</evidence>
<dbReference type="InParanoid" id="E9GJX3"/>
<feature type="compositionally biased region" description="Basic residues" evidence="1">
    <location>
        <begin position="70"/>
        <end position="84"/>
    </location>
</feature>
<dbReference type="HOGENOM" id="CLU_1961800_0_0_1"/>
<organism evidence="2 3">
    <name type="scientific">Daphnia pulex</name>
    <name type="common">Water flea</name>
    <dbReference type="NCBI Taxonomy" id="6669"/>
    <lineage>
        <taxon>Eukaryota</taxon>
        <taxon>Metazoa</taxon>
        <taxon>Ecdysozoa</taxon>
        <taxon>Arthropoda</taxon>
        <taxon>Crustacea</taxon>
        <taxon>Branchiopoda</taxon>
        <taxon>Diplostraca</taxon>
        <taxon>Cladocera</taxon>
        <taxon>Anomopoda</taxon>
        <taxon>Daphniidae</taxon>
        <taxon>Daphnia</taxon>
    </lineage>
</organism>
<proteinExistence type="predicted"/>
<feature type="region of interest" description="Disordered" evidence="1">
    <location>
        <begin position="70"/>
        <end position="90"/>
    </location>
</feature>
<dbReference type="EMBL" id="GL732548">
    <property type="protein sequence ID" value="EFX80192.1"/>
    <property type="molecule type" value="Genomic_DNA"/>
</dbReference>
<sequence length="128" mass="14422">MAARKLLPVATSHGQEREDGVHFLLKCKEIVEPTWEHNSNTDCVRLISQYYKSGREITINKERLTKKKKKLSWRKQTATKKKKTGSNGERGLNVAVEGYQEIAAQIVLDKDVGSVEVENVVEAVDGLE</sequence>
<dbReference type="KEGG" id="dpx:DAPPUDRAFT_318880"/>
<protein>
    <submittedName>
        <fullName evidence="2">Uncharacterized protein</fullName>
    </submittedName>
</protein>
<dbReference type="Proteomes" id="UP000000305">
    <property type="component" value="Unassembled WGS sequence"/>
</dbReference>
<name>E9GJX3_DAPPU</name>
<gene>
    <name evidence="2" type="ORF">DAPPUDRAFT_318880</name>
</gene>
<reference evidence="2 3" key="1">
    <citation type="journal article" date="2011" name="Science">
        <title>The ecoresponsive genome of Daphnia pulex.</title>
        <authorList>
            <person name="Colbourne J.K."/>
            <person name="Pfrender M.E."/>
            <person name="Gilbert D."/>
            <person name="Thomas W.K."/>
            <person name="Tucker A."/>
            <person name="Oakley T.H."/>
            <person name="Tokishita S."/>
            <person name="Aerts A."/>
            <person name="Arnold G.J."/>
            <person name="Basu M.K."/>
            <person name="Bauer D.J."/>
            <person name="Caceres C.E."/>
            <person name="Carmel L."/>
            <person name="Casola C."/>
            <person name="Choi J.H."/>
            <person name="Detter J.C."/>
            <person name="Dong Q."/>
            <person name="Dusheyko S."/>
            <person name="Eads B.D."/>
            <person name="Frohlich T."/>
            <person name="Geiler-Samerotte K.A."/>
            <person name="Gerlach D."/>
            <person name="Hatcher P."/>
            <person name="Jogdeo S."/>
            <person name="Krijgsveld J."/>
            <person name="Kriventseva E.V."/>
            <person name="Kultz D."/>
            <person name="Laforsch C."/>
            <person name="Lindquist E."/>
            <person name="Lopez J."/>
            <person name="Manak J.R."/>
            <person name="Muller J."/>
            <person name="Pangilinan J."/>
            <person name="Patwardhan R.P."/>
            <person name="Pitluck S."/>
            <person name="Pritham E.J."/>
            <person name="Rechtsteiner A."/>
            <person name="Rho M."/>
            <person name="Rogozin I.B."/>
            <person name="Sakarya O."/>
            <person name="Salamov A."/>
            <person name="Schaack S."/>
            <person name="Shapiro H."/>
            <person name="Shiga Y."/>
            <person name="Skalitzky C."/>
            <person name="Smith Z."/>
            <person name="Souvorov A."/>
            <person name="Sung W."/>
            <person name="Tang Z."/>
            <person name="Tsuchiya D."/>
            <person name="Tu H."/>
            <person name="Vos H."/>
            <person name="Wang M."/>
            <person name="Wolf Y.I."/>
            <person name="Yamagata H."/>
            <person name="Yamada T."/>
            <person name="Ye Y."/>
            <person name="Shaw J.R."/>
            <person name="Andrews J."/>
            <person name="Crease T.J."/>
            <person name="Tang H."/>
            <person name="Lucas S.M."/>
            <person name="Robertson H.M."/>
            <person name="Bork P."/>
            <person name="Koonin E.V."/>
            <person name="Zdobnov E.M."/>
            <person name="Grigoriev I.V."/>
            <person name="Lynch M."/>
            <person name="Boore J.L."/>
        </authorList>
    </citation>
    <scope>NUCLEOTIDE SEQUENCE [LARGE SCALE GENOMIC DNA]</scope>
</reference>